<dbReference type="EC" id="1.1.1.25" evidence="2 8"/>
<dbReference type="Proteomes" id="UP000006695">
    <property type="component" value="Chromosome"/>
</dbReference>
<comment type="caution">
    <text evidence="8">Lacks conserved residue(s) required for the propagation of feature annotation.</text>
</comment>
<evidence type="ECO:0000256" key="2">
    <source>
        <dbReference type="ARBA" id="ARBA00012962"/>
    </source>
</evidence>
<evidence type="ECO:0000256" key="4">
    <source>
        <dbReference type="ARBA" id="ARBA00022857"/>
    </source>
</evidence>
<feature type="domain" description="SDH C-terminal" evidence="11">
    <location>
        <begin position="253"/>
        <end position="279"/>
    </location>
</feature>
<feature type="binding site" evidence="8">
    <location>
        <position position="69"/>
    </location>
    <ligand>
        <name>shikimate</name>
        <dbReference type="ChEBI" id="CHEBI:36208"/>
    </ligand>
</feature>
<dbReference type="InterPro" id="IPR022893">
    <property type="entry name" value="Shikimate_DH_fam"/>
</dbReference>
<feature type="binding site" evidence="8">
    <location>
        <position position="230"/>
    </location>
    <ligand>
        <name>NADP(+)</name>
        <dbReference type="ChEBI" id="CHEBI:58349"/>
    </ligand>
</feature>
<evidence type="ECO:0000256" key="7">
    <source>
        <dbReference type="ARBA" id="ARBA00049442"/>
    </source>
</evidence>
<dbReference type="PANTHER" id="PTHR21089">
    <property type="entry name" value="SHIKIMATE DEHYDROGENASE"/>
    <property type="match status" value="1"/>
</dbReference>
<evidence type="ECO:0000313" key="12">
    <source>
        <dbReference type="EMBL" id="ABQ26857.1"/>
    </source>
</evidence>
<name>A5G4Y9_GEOUR</name>
<dbReference type="InterPro" id="IPR013708">
    <property type="entry name" value="Shikimate_DH-bd_N"/>
</dbReference>
<dbReference type="Pfam" id="PF08501">
    <property type="entry name" value="Shikimate_dh_N"/>
    <property type="match status" value="1"/>
</dbReference>
<dbReference type="GO" id="GO:0005829">
    <property type="term" value="C:cytosol"/>
    <property type="evidence" value="ECO:0007669"/>
    <property type="project" value="TreeGrafter"/>
</dbReference>
<accession>A5G4Y9</accession>
<evidence type="ECO:0000259" key="9">
    <source>
        <dbReference type="Pfam" id="PF01488"/>
    </source>
</evidence>
<evidence type="ECO:0000259" key="10">
    <source>
        <dbReference type="Pfam" id="PF08501"/>
    </source>
</evidence>
<dbReference type="GO" id="GO:0009073">
    <property type="term" value="P:aromatic amino acid family biosynthetic process"/>
    <property type="evidence" value="ECO:0007669"/>
    <property type="project" value="UniProtKB-KW"/>
</dbReference>
<dbReference type="Pfam" id="PF18317">
    <property type="entry name" value="SDH_C"/>
    <property type="match status" value="1"/>
</dbReference>
<feature type="binding site" evidence="8">
    <location>
        <begin position="134"/>
        <end position="138"/>
    </location>
    <ligand>
        <name>NADP(+)</name>
        <dbReference type="ChEBI" id="CHEBI:58349"/>
    </ligand>
</feature>
<dbReference type="PANTHER" id="PTHR21089:SF1">
    <property type="entry name" value="BIFUNCTIONAL 3-DEHYDROQUINATE DEHYDRATASE_SHIKIMATE DEHYDROGENASE, CHLOROPLASTIC"/>
    <property type="match status" value="1"/>
</dbReference>
<dbReference type="NCBIfam" id="TIGR00507">
    <property type="entry name" value="aroE"/>
    <property type="match status" value="1"/>
</dbReference>
<feature type="binding site" evidence="8">
    <location>
        <position position="260"/>
    </location>
    <ligand>
        <name>shikimate</name>
        <dbReference type="ChEBI" id="CHEBI:36208"/>
    </ligand>
</feature>
<feature type="binding site" evidence="8">
    <location>
        <position position="232"/>
    </location>
    <ligand>
        <name>shikimate</name>
        <dbReference type="ChEBI" id="CHEBI:36208"/>
    </ligand>
</feature>
<comment type="pathway">
    <text evidence="1 8">Metabolic intermediate biosynthesis; chorismate biosynthesis; chorismate from D-erythrose 4-phosphate and phosphoenolpyruvate: step 4/7.</text>
</comment>
<keyword evidence="13" id="KW-1185">Reference proteome</keyword>
<dbReference type="OrthoDB" id="9792692at2"/>
<dbReference type="GO" id="GO:0050661">
    <property type="term" value="F:NADP binding"/>
    <property type="evidence" value="ECO:0007669"/>
    <property type="project" value="InterPro"/>
</dbReference>
<feature type="binding site" evidence="8">
    <location>
        <position position="94"/>
    </location>
    <ligand>
        <name>shikimate</name>
        <dbReference type="ChEBI" id="CHEBI:36208"/>
    </ligand>
</feature>
<comment type="similarity">
    <text evidence="8">Belongs to the shikimate dehydrogenase family.</text>
</comment>
<dbReference type="HAMAP" id="MF_00222">
    <property type="entry name" value="Shikimate_DH_AroE"/>
    <property type="match status" value="1"/>
</dbReference>
<dbReference type="GO" id="GO:0008652">
    <property type="term" value="P:amino acid biosynthetic process"/>
    <property type="evidence" value="ECO:0007669"/>
    <property type="project" value="UniProtKB-KW"/>
</dbReference>
<dbReference type="InterPro" id="IPR036291">
    <property type="entry name" value="NAD(P)-bd_dom_sf"/>
</dbReference>
<feature type="domain" description="Quinate/shikimate 5-dehydrogenase/glutamyl-tRNA reductase" evidence="9">
    <location>
        <begin position="125"/>
        <end position="188"/>
    </location>
</feature>
<dbReference type="RefSeq" id="WP_011939533.1">
    <property type="nucleotide sequence ID" value="NC_009483.1"/>
</dbReference>
<evidence type="ECO:0000256" key="1">
    <source>
        <dbReference type="ARBA" id="ARBA00004871"/>
    </source>
</evidence>
<proteinExistence type="inferred from homology"/>
<dbReference type="Gene3D" id="3.40.50.10860">
    <property type="entry name" value="Leucine Dehydrogenase, chain A, domain 1"/>
    <property type="match status" value="1"/>
</dbReference>
<gene>
    <name evidence="8" type="primary">aroE</name>
    <name evidence="12" type="ordered locus">Gura_2683</name>
</gene>
<feature type="domain" description="Shikimate dehydrogenase substrate binding N-terminal" evidence="10">
    <location>
        <begin position="14"/>
        <end position="96"/>
    </location>
</feature>
<dbReference type="Pfam" id="PF01488">
    <property type="entry name" value="Shikimate_DH"/>
    <property type="match status" value="1"/>
</dbReference>
<keyword evidence="4 8" id="KW-0521">NADP</keyword>
<evidence type="ECO:0000313" key="13">
    <source>
        <dbReference type="Proteomes" id="UP000006695"/>
    </source>
</evidence>
<feature type="binding site" evidence="8">
    <location>
        <position position="253"/>
    </location>
    <ligand>
        <name>NADP(+)</name>
        <dbReference type="ChEBI" id="CHEBI:58349"/>
    </ligand>
</feature>
<feature type="binding site" evidence="8">
    <location>
        <begin position="22"/>
        <end position="24"/>
    </location>
    <ligand>
        <name>shikimate</name>
        <dbReference type="ChEBI" id="CHEBI:36208"/>
    </ligand>
</feature>
<evidence type="ECO:0000256" key="6">
    <source>
        <dbReference type="ARBA" id="ARBA00023141"/>
    </source>
</evidence>
<dbReference type="SUPFAM" id="SSF51735">
    <property type="entry name" value="NAD(P)-binding Rossmann-fold domains"/>
    <property type="match status" value="1"/>
</dbReference>
<dbReference type="SUPFAM" id="SSF53223">
    <property type="entry name" value="Aminoacid dehydrogenase-like, N-terminal domain"/>
    <property type="match status" value="1"/>
</dbReference>
<evidence type="ECO:0000256" key="5">
    <source>
        <dbReference type="ARBA" id="ARBA00023002"/>
    </source>
</evidence>
<dbReference type="AlphaFoldDB" id="A5G4Y9"/>
<feature type="active site" description="Proton acceptor" evidence="8">
    <location>
        <position position="73"/>
    </location>
</feature>
<dbReference type="CDD" id="cd01065">
    <property type="entry name" value="NAD_bind_Shikimate_DH"/>
    <property type="match status" value="1"/>
</dbReference>
<comment type="function">
    <text evidence="8">Involved in the biosynthesis of the chorismate, which leads to the biosynthesis of aromatic amino acids. Catalyzes the reversible NADPH linked reduction of 3-dehydroshikimate (DHSA) to yield shikimate (SA).</text>
</comment>
<organism evidence="12 13">
    <name type="scientific">Geotalea uraniireducens (strain Rf4)</name>
    <name type="common">Geobacter uraniireducens</name>
    <dbReference type="NCBI Taxonomy" id="351605"/>
    <lineage>
        <taxon>Bacteria</taxon>
        <taxon>Pseudomonadati</taxon>
        <taxon>Thermodesulfobacteriota</taxon>
        <taxon>Desulfuromonadia</taxon>
        <taxon>Geobacterales</taxon>
        <taxon>Geobacteraceae</taxon>
        <taxon>Geotalea</taxon>
    </lineage>
</organism>
<comment type="catalytic activity">
    <reaction evidence="7 8">
        <text>shikimate + NADP(+) = 3-dehydroshikimate + NADPH + H(+)</text>
        <dbReference type="Rhea" id="RHEA:17737"/>
        <dbReference type="ChEBI" id="CHEBI:15378"/>
        <dbReference type="ChEBI" id="CHEBI:16630"/>
        <dbReference type="ChEBI" id="CHEBI:36208"/>
        <dbReference type="ChEBI" id="CHEBI:57783"/>
        <dbReference type="ChEBI" id="CHEBI:58349"/>
        <dbReference type="EC" id="1.1.1.25"/>
    </reaction>
</comment>
<dbReference type="HOGENOM" id="CLU_044063_4_1_7"/>
<dbReference type="InterPro" id="IPR046346">
    <property type="entry name" value="Aminoacid_DH-like_N_sf"/>
</dbReference>
<dbReference type="KEGG" id="gur:Gura_2683"/>
<dbReference type="GO" id="GO:0009423">
    <property type="term" value="P:chorismate biosynthetic process"/>
    <property type="evidence" value="ECO:0007669"/>
    <property type="project" value="UniProtKB-UniRule"/>
</dbReference>
<dbReference type="InterPro" id="IPR006151">
    <property type="entry name" value="Shikm_DH/Glu-tRNA_Rdtase"/>
</dbReference>
<sequence>MKSRITGQTKVLGIIGSPINHSLSPLMQNAAIEAVGLDFVYVPFAVPADGLCAAVQGLRNLGVAGFNVTIPFKTAIIPYLDKLSPEAELIGAVNTVNREGGFLVGYNTDGAGLLKSLAEDLDFTPKGAHVLILGAGGAARGAIASLCKAGVESVIIANRTRNKGEELLSCFKSVFPQVKLALSSLDVLGSSDLLHGIDLIVNTTSVGMDNTSFDGLDMSLMNPATRIYDMVYAPLETPFLSAAKAMGLKSANGIGMLAAQGEIAFAVWTGCAPPSGLMKSCLLTAVKAK</sequence>
<dbReference type="InterPro" id="IPR011342">
    <property type="entry name" value="Shikimate_DH"/>
</dbReference>
<dbReference type="Gene3D" id="3.40.50.720">
    <property type="entry name" value="NAD(P)-binding Rossmann-like Domain"/>
    <property type="match status" value="1"/>
</dbReference>
<evidence type="ECO:0000259" key="11">
    <source>
        <dbReference type="Pfam" id="PF18317"/>
    </source>
</evidence>
<evidence type="ECO:0000256" key="8">
    <source>
        <dbReference type="HAMAP-Rule" id="MF_00222"/>
    </source>
</evidence>
<protein>
    <recommendedName>
        <fullName evidence="2 8">Shikimate dehydrogenase (NADP(+))</fullName>
        <shortName evidence="8">SDH</shortName>
        <ecNumber evidence="2 8">1.1.1.25</ecNumber>
    </recommendedName>
</protein>
<dbReference type="UniPathway" id="UPA00053">
    <property type="reaction ID" value="UER00087"/>
</dbReference>
<dbReference type="STRING" id="351605.Gura_2683"/>
<dbReference type="InterPro" id="IPR041121">
    <property type="entry name" value="SDH_C"/>
</dbReference>
<keyword evidence="5 8" id="KW-0560">Oxidoreductase</keyword>
<reference evidence="12 13" key="1">
    <citation type="submission" date="2007-05" db="EMBL/GenBank/DDBJ databases">
        <title>Complete sequence of Geobacter uraniireducens Rf4.</title>
        <authorList>
            <consortium name="US DOE Joint Genome Institute"/>
            <person name="Copeland A."/>
            <person name="Lucas S."/>
            <person name="Lapidus A."/>
            <person name="Barry K."/>
            <person name="Detter J.C."/>
            <person name="Glavina del Rio T."/>
            <person name="Hammon N."/>
            <person name="Israni S."/>
            <person name="Dalin E."/>
            <person name="Tice H."/>
            <person name="Pitluck S."/>
            <person name="Chertkov O."/>
            <person name="Brettin T."/>
            <person name="Bruce D."/>
            <person name="Han C."/>
            <person name="Schmutz J."/>
            <person name="Larimer F."/>
            <person name="Land M."/>
            <person name="Hauser L."/>
            <person name="Kyrpides N."/>
            <person name="Mikhailova N."/>
            <person name="Shelobolina E."/>
            <person name="Aklujkar M."/>
            <person name="Lovley D."/>
            <person name="Richardson P."/>
        </authorList>
    </citation>
    <scope>NUCLEOTIDE SEQUENCE [LARGE SCALE GENOMIC DNA]</scope>
    <source>
        <strain evidence="12 13">Rf4</strain>
    </source>
</reference>
<dbReference type="GO" id="GO:0004764">
    <property type="term" value="F:shikimate 3-dehydrogenase (NADP+) activity"/>
    <property type="evidence" value="ECO:0007669"/>
    <property type="project" value="UniProtKB-UniRule"/>
</dbReference>
<keyword evidence="3 8" id="KW-0028">Amino-acid biosynthesis</keyword>
<comment type="subunit">
    <text evidence="8">Homodimer.</text>
</comment>
<keyword evidence="6 8" id="KW-0057">Aromatic amino acid biosynthesis</keyword>
<dbReference type="GO" id="GO:0019632">
    <property type="term" value="P:shikimate metabolic process"/>
    <property type="evidence" value="ECO:0007669"/>
    <property type="project" value="InterPro"/>
</dbReference>
<dbReference type="EMBL" id="CP000698">
    <property type="protein sequence ID" value="ABQ26857.1"/>
    <property type="molecule type" value="Genomic_DNA"/>
</dbReference>
<feature type="binding site" evidence="8">
    <location>
        <position position="109"/>
    </location>
    <ligand>
        <name>shikimate</name>
        <dbReference type="ChEBI" id="CHEBI:36208"/>
    </ligand>
</feature>
<feature type="binding site" evidence="8">
    <location>
        <begin position="158"/>
        <end position="163"/>
    </location>
    <ligand>
        <name>NADP(+)</name>
        <dbReference type="ChEBI" id="CHEBI:58349"/>
    </ligand>
</feature>
<evidence type="ECO:0000256" key="3">
    <source>
        <dbReference type="ARBA" id="ARBA00022605"/>
    </source>
</evidence>